<dbReference type="InterPro" id="IPR028081">
    <property type="entry name" value="Leu-bd"/>
</dbReference>
<dbReference type="PROSITE" id="PS51318">
    <property type="entry name" value="TAT"/>
    <property type="match status" value="1"/>
</dbReference>
<evidence type="ECO:0000259" key="6">
    <source>
        <dbReference type="Pfam" id="PF13458"/>
    </source>
</evidence>
<proteinExistence type="inferred from homology"/>
<evidence type="ECO:0000313" key="7">
    <source>
        <dbReference type="EMBL" id="MDQ0390494.1"/>
    </source>
</evidence>
<dbReference type="PANTHER" id="PTHR47151">
    <property type="entry name" value="LEU/ILE/VAL-BINDING ABC TRANSPORTER SUBUNIT"/>
    <property type="match status" value="1"/>
</dbReference>
<dbReference type="Proteomes" id="UP001237448">
    <property type="component" value="Unassembled WGS sequence"/>
</dbReference>
<dbReference type="RefSeq" id="WP_307421692.1">
    <property type="nucleotide sequence ID" value="NZ_JAUSVK010000001.1"/>
</dbReference>
<keyword evidence="4" id="KW-0029">Amino-acid transport</keyword>
<evidence type="ECO:0000256" key="5">
    <source>
        <dbReference type="SAM" id="SignalP"/>
    </source>
</evidence>
<dbReference type="PRINTS" id="PR00337">
    <property type="entry name" value="LEUILEVALBP"/>
</dbReference>
<dbReference type="InterPro" id="IPR000709">
    <property type="entry name" value="Leu_Ile_Val-bd"/>
</dbReference>
<evidence type="ECO:0000313" key="8">
    <source>
        <dbReference type="Proteomes" id="UP001237448"/>
    </source>
</evidence>
<keyword evidence="2" id="KW-0813">Transport</keyword>
<evidence type="ECO:0000256" key="3">
    <source>
        <dbReference type="ARBA" id="ARBA00022729"/>
    </source>
</evidence>
<feature type="signal peptide" evidence="5">
    <location>
        <begin position="1"/>
        <end position="30"/>
    </location>
</feature>
<dbReference type="InterPro" id="IPR028082">
    <property type="entry name" value="Peripla_BP_I"/>
</dbReference>
<dbReference type="InterPro" id="IPR006311">
    <property type="entry name" value="TAT_signal"/>
</dbReference>
<dbReference type="PANTHER" id="PTHR47151:SF2">
    <property type="entry name" value="AMINO ACID BINDING PROTEIN"/>
    <property type="match status" value="1"/>
</dbReference>
<protein>
    <submittedName>
        <fullName evidence="7">Branched-chain amino acid transport system substrate-binding protein</fullName>
    </submittedName>
</protein>
<evidence type="ECO:0000256" key="2">
    <source>
        <dbReference type="ARBA" id="ARBA00022448"/>
    </source>
</evidence>
<reference evidence="7 8" key="1">
    <citation type="submission" date="2023-07" db="EMBL/GenBank/DDBJ databases">
        <title>Genomic Encyclopedia of Type Strains, Phase IV (KMG-IV): sequencing the most valuable type-strain genomes for metagenomic binning, comparative biology and taxonomic classification.</title>
        <authorList>
            <person name="Goeker M."/>
        </authorList>
    </citation>
    <scope>NUCLEOTIDE SEQUENCE [LARGE SCALE GENOMIC DNA]</scope>
    <source>
        <strain evidence="7 8">DSM 5896</strain>
    </source>
</reference>
<dbReference type="Pfam" id="PF13458">
    <property type="entry name" value="Peripla_BP_6"/>
    <property type="match status" value="1"/>
</dbReference>
<accession>A0ABU0F8M5</accession>
<dbReference type="EMBL" id="JAUSVK010000001">
    <property type="protein sequence ID" value="MDQ0390494.1"/>
    <property type="molecule type" value="Genomic_DNA"/>
</dbReference>
<comment type="similarity">
    <text evidence="1">Belongs to the leucine-binding protein family.</text>
</comment>
<evidence type="ECO:0000256" key="4">
    <source>
        <dbReference type="ARBA" id="ARBA00022970"/>
    </source>
</evidence>
<gene>
    <name evidence="7" type="ORF">J3R73_000286</name>
</gene>
<organism evidence="7 8">
    <name type="scientific">Labrys monachus</name>
    <dbReference type="NCBI Taxonomy" id="217067"/>
    <lineage>
        <taxon>Bacteria</taxon>
        <taxon>Pseudomonadati</taxon>
        <taxon>Pseudomonadota</taxon>
        <taxon>Alphaproteobacteria</taxon>
        <taxon>Hyphomicrobiales</taxon>
        <taxon>Xanthobacteraceae</taxon>
        <taxon>Labrys</taxon>
    </lineage>
</organism>
<feature type="domain" description="Leucine-binding protein" evidence="6">
    <location>
        <begin position="40"/>
        <end position="378"/>
    </location>
</feature>
<keyword evidence="8" id="KW-1185">Reference proteome</keyword>
<dbReference type="SUPFAM" id="SSF53822">
    <property type="entry name" value="Periplasmic binding protein-like I"/>
    <property type="match status" value="1"/>
</dbReference>
<sequence length="397" mass="41154">MAGTTGMSRRQLLRAAGAAAAGAVLPGAFAGRVSAAEEVITLAIAAPMTGDSASMGLNAQRGADAAVAMINAAGGIAGKKVAYDIFDDQGSPREAASVARRILDADKYAAVVGHVNSSCTLAAMPVYSEAGIAVLCGSSSNPKVTESGWDNIIRMTIRDDYGAQQYSAFAANNLGRKKLGILFANDDYGRGLRDEMVKAAKALAADIAAEAGFTPNADKDFSSVISDFKAKSVDAFMLNCNYTEGGLFLGQAKGVGVAGIPAVGPDSLLYDEFISLAQGGAEGAYILAAYDPYSQAPKPKAFMDAFQKAYSALPSQVAVFTNDFFLLAKQLMEAGATPQTLVKAAKDAKFDGAGGHYEWDAKGDVKGRTFAVVQVKDGKFVSTGKSVDEKGLEKLRG</sequence>
<keyword evidence="3 5" id="KW-0732">Signal</keyword>
<feature type="chain" id="PRO_5047296699" evidence="5">
    <location>
        <begin position="31"/>
        <end position="397"/>
    </location>
</feature>
<evidence type="ECO:0000256" key="1">
    <source>
        <dbReference type="ARBA" id="ARBA00010062"/>
    </source>
</evidence>
<comment type="caution">
    <text evidence="7">The sequence shown here is derived from an EMBL/GenBank/DDBJ whole genome shotgun (WGS) entry which is preliminary data.</text>
</comment>
<name>A0ABU0F8M5_9HYPH</name>
<dbReference type="Gene3D" id="3.40.50.2300">
    <property type="match status" value="2"/>
</dbReference>